<dbReference type="GO" id="GO:0031419">
    <property type="term" value="F:cobalamin binding"/>
    <property type="evidence" value="ECO:0007669"/>
    <property type="project" value="InterPro"/>
</dbReference>
<accession>A0A3B1D8F0</accession>
<reference evidence="2" key="1">
    <citation type="submission" date="2018-06" db="EMBL/GenBank/DDBJ databases">
        <authorList>
            <person name="Zhirakovskaya E."/>
        </authorList>
    </citation>
    <scope>NUCLEOTIDE SEQUENCE</scope>
</reference>
<dbReference type="Gene3D" id="3.40.50.280">
    <property type="entry name" value="Cobalamin-binding domain"/>
    <property type="match status" value="1"/>
</dbReference>
<evidence type="ECO:0000313" key="2">
    <source>
        <dbReference type="EMBL" id="VAX36992.1"/>
    </source>
</evidence>
<gene>
    <name evidence="2" type="ORF">MNBD_PLANCTO03-947</name>
</gene>
<proteinExistence type="predicted"/>
<dbReference type="AlphaFoldDB" id="A0A3B1D8F0"/>
<feature type="domain" description="B12-binding" evidence="1">
    <location>
        <begin position="89"/>
        <end position="219"/>
    </location>
</feature>
<dbReference type="Gene3D" id="1.10.1240.10">
    <property type="entry name" value="Methionine synthase domain"/>
    <property type="match status" value="1"/>
</dbReference>
<name>A0A3B1D8F0_9ZZZZ</name>
<dbReference type="EMBL" id="UOGK01000090">
    <property type="protein sequence ID" value="VAX36992.1"/>
    <property type="molecule type" value="Genomic_DNA"/>
</dbReference>
<dbReference type="SUPFAM" id="SSF52242">
    <property type="entry name" value="Cobalamin (vitamin B12)-binding domain"/>
    <property type="match status" value="1"/>
</dbReference>
<evidence type="ECO:0000259" key="1">
    <source>
        <dbReference type="PROSITE" id="PS51332"/>
    </source>
</evidence>
<protein>
    <recommendedName>
        <fullName evidence="1">B12-binding domain-containing protein</fullName>
    </recommendedName>
</protein>
<dbReference type="InterPro" id="IPR036594">
    <property type="entry name" value="Meth_synthase_dom"/>
</dbReference>
<dbReference type="Pfam" id="PF02607">
    <property type="entry name" value="B12-binding_2"/>
    <property type="match status" value="1"/>
</dbReference>
<sequence length="234" mass="25698">MNHEHLMERLFEILINGDRVAARALIEEMHEAGMSSNSIHAEVFWPSCNQIDRLYRNDQITALSYRMATRLLRVMVDQTSITLEQAPRNGKAIFASCGPTEGNELGAQIAIDLLEANGYQMTFSGGGVAADEILAQVQETKPQILLMFCSAPGDLPQIRHLIDSIREIGACPHLQIAVGSGVFSRAEGLAEEIGADLWGNSPQELYDVLAENPHHRAEVNQPNAGSRKARRKAA</sequence>
<dbReference type="Pfam" id="PF02310">
    <property type="entry name" value="B12-binding"/>
    <property type="match status" value="1"/>
</dbReference>
<dbReference type="InterPro" id="IPR003759">
    <property type="entry name" value="Cbl-bd_cap"/>
</dbReference>
<organism evidence="2">
    <name type="scientific">hydrothermal vent metagenome</name>
    <dbReference type="NCBI Taxonomy" id="652676"/>
    <lineage>
        <taxon>unclassified sequences</taxon>
        <taxon>metagenomes</taxon>
        <taxon>ecological metagenomes</taxon>
    </lineage>
</organism>
<dbReference type="GO" id="GO:0046872">
    <property type="term" value="F:metal ion binding"/>
    <property type="evidence" value="ECO:0007669"/>
    <property type="project" value="InterPro"/>
</dbReference>
<dbReference type="InterPro" id="IPR006158">
    <property type="entry name" value="Cobalamin-bd"/>
</dbReference>
<dbReference type="InterPro" id="IPR036724">
    <property type="entry name" value="Cobalamin-bd_sf"/>
</dbReference>
<dbReference type="PROSITE" id="PS51332">
    <property type="entry name" value="B12_BINDING"/>
    <property type="match status" value="1"/>
</dbReference>